<accession>A0ABP5XPT7</accession>
<dbReference type="RefSeq" id="WP_344328438.1">
    <property type="nucleotide sequence ID" value="NZ_BAAASZ010000051.1"/>
</dbReference>
<dbReference type="InterPro" id="IPR008949">
    <property type="entry name" value="Isoprenoid_synthase_dom_sf"/>
</dbReference>
<organism evidence="1 2">
    <name type="scientific">Streptomyces macrosporus</name>
    <dbReference type="NCBI Taxonomy" id="44032"/>
    <lineage>
        <taxon>Bacteria</taxon>
        <taxon>Bacillati</taxon>
        <taxon>Actinomycetota</taxon>
        <taxon>Actinomycetes</taxon>
        <taxon>Kitasatosporales</taxon>
        <taxon>Streptomycetaceae</taxon>
        <taxon>Streptomyces</taxon>
    </lineage>
</organism>
<reference evidence="2" key="1">
    <citation type="journal article" date="2019" name="Int. J. Syst. Evol. Microbiol.">
        <title>The Global Catalogue of Microorganisms (GCM) 10K type strain sequencing project: providing services to taxonomists for standard genome sequencing and annotation.</title>
        <authorList>
            <consortium name="The Broad Institute Genomics Platform"/>
            <consortium name="The Broad Institute Genome Sequencing Center for Infectious Disease"/>
            <person name="Wu L."/>
            <person name="Ma J."/>
        </authorList>
    </citation>
    <scope>NUCLEOTIDE SEQUENCE [LARGE SCALE GENOMIC DNA]</scope>
    <source>
        <strain evidence="2">JCM 6305</strain>
    </source>
</reference>
<dbReference type="Proteomes" id="UP001501638">
    <property type="component" value="Unassembled WGS sequence"/>
</dbReference>
<protein>
    <recommendedName>
        <fullName evidence="3">Polyprenyl synthetase</fullName>
    </recommendedName>
</protein>
<evidence type="ECO:0008006" key="3">
    <source>
        <dbReference type="Google" id="ProtNLM"/>
    </source>
</evidence>
<keyword evidence="2" id="KW-1185">Reference proteome</keyword>
<gene>
    <name evidence="1" type="ORF">GCM10010405_55750</name>
</gene>
<evidence type="ECO:0000313" key="1">
    <source>
        <dbReference type="EMBL" id="GAA2464241.1"/>
    </source>
</evidence>
<sequence>MPAALSADGPAARRLVDLLEAADALDRDGARRAASLIEEAGGRSAAPAEARRHIAAVHACPESVPPAPRPLDDLRTPLDFLLRRRM</sequence>
<proteinExistence type="predicted"/>
<comment type="caution">
    <text evidence="1">The sequence shown here is derived from an EMBL/GenBank/DDBJ whole genome shotgun (WGS) entry which is preliminary data.</text>
</comment>
<dbReference type="Gene3D" id="1.10.600.10">
    <property type="entry name" value="Farnesyl Diphosphate Synthase"/>
    <property type="match status" value="1"/>
</dbReference>
<name>A0ABP5XPT7_9ACTN</name>
<evidence type="ECO:0000313" key="2">
    <source>
        <dbReference type="Proteomes" id="UP001501638"/>
    </source>
</evidence>
<dbReference type="EMBL" id="BAAASZ010000051">
    <property type="protein sequence ID" value="GAA2464241.1"/>
    <property type="molecule type" value="Genomic_DNA"/>
</dbReference>